<evidence type="ECO:0000313" key="3">
    <source>
        <dbReference type="Proteomes" id="UP000095767"/>
    </source>
</evidence>
<dbReference type="EMBL" id="LWDX02038510">
    <property type="protein sequence ID" value="OEL24982.1"/>
    <property type="molecule type" value="Genomic_DNA"/>
</dbReference>
<dbReference type="InterPro" id="IPR003676">
    <property type="entry name" value="SAUR_fam"/>
</dbReference>
<keyword evidence="3" id="KW-1185">Reference proteome</keyword>
<dbReference type="PANTHER" id="PTHR31175:SF51">
    <property type="entry name" value="OS08G0550700 PROTEIN"/>
    <property type="match status" value="1"/>
</dbReference>
<protein>
    <submittedName>
        <fullName evidence="2">Auxin-responsive protein SAUR36</fullName>
    </submittedName>
</protein>
<gene>
    <name evidence="2" type="ORF">BAE44_0013999</name>
</gene>
<comment type="similarity">
    <text evidence="1">Belongs to the ARG7 family.</text>
</comment>
<dbReference type="Pfam" id="PF02519">
    <property type="entry name" value="Auxin_inducible"/>
    <property type="match status" value="2"/>
</dbReference>
<dbReference type="Proteomes" id="UP000095767">
    <property type="component" value="Unassembled WGS sequence"/>
</dbReference>
<reference evidence="2 3" key="1">
    <citation type="submission" date="2016-09" db="EMBL/GenBank/DDBJ databases">
        <title>The draft genome of Dichanthelium oligosanthes: A C3 panicoid grass species.</title>
        <authorList>
            <person name="Studer A.J."/>
            <person name="Schnable J.C."/>
            <person name="Brutnell T.P."/>
        </authorList>
    </citation>
    <scope>NUCLEOTIDE SEQUENCE [LARGE SCALE GENOMIC DNA]</scope>
    <source>
        <strain evidence="3">cv. Kellogg 1175</strain>
        <tissue evidence="2">Leaf</tissue>
    </source>
</reference>
<sequence length="286" mass="31656">MGAIGRRWVTTVDKEINPPCSSIVAGKGNCIVYSSDGKRFEIPLAYLCTKVFAELLKLSQEEFGFTSDGRITLPCDTAVMEYVMCLLGREASEDVEKALSSIVMPCHHQSRMKPSPHTNRIVSDHFISNTRVHFLERQVASMISSKKLAQLSKKWQGMGAIGRKRVTTVDKEINPICSSIVAGKGNCIVYSSDGKRFEIPLALLHTTVFAELLKLSQEEFGFTSDGRITLPCDSAVMEYVMCLLRREASEDVEKALLSSIVMPCHHPSRMVQPPSGMNQQFAVCSS</sequence>
<evidence type="ECO:0000313" key="2">
    <source>
        <dbReference type="EMBL" id="OEL24982.1"/>
    </source>
</evidence>
<organism evidence="2 3">
    <name type="scientific">Dichanthelium oligosanthes</name>
    <dbReference type="NCBI Taxonomy" id="888268"/>
    <lineage>
        <taxon>Eukaryota</taxon>
        <taxon>Viridiplantae</taxon>
        <taxon>Streptophyta</taxon>
        <taxon>Embryophyta</taxon>
        <taxon>Tracheophyta</taxon>
        <taxon>Spermatophyta</taxon>
        <taxon>Magnoliopsida</taxon>
        <taxon>Liliopsida</taxon>
        <taxon>Poales</taxon>
        <taxon>Poaceae</taxon>
        <taxon>PACMAD clade</taxon>
        <taxon>Panicoideae</taxon>
        <taxon>Panicodae</taxon>
        <taxon>Paniceae</taxon>
        <taxon>Dichantheliinae</taxon>
        <taxon>Dichanthelium</taxon>
    </lineage>
</organism>
<dbReference type="AlphaFoldDB" id="A0A1E5VIS3"/>
<dbReference type="OrthoDB" id="1936278at2759"/>
<dbReference type="PANTHER" id="PTHR31175">
    <property type="entry name" value="AUXIN-RESPONSIVE FAMILY PROTEIN"/>
    <property type="match status" value="1"/>
</dbReference>
<dbReference type="GO" id="GO:0009733">
    <property type="term" value="P:response to auxin"/>
    <property type="evidence" value="ECO:0007669"/>
    <property type="project" value="InterPro"/>
</dbReference>
<accession>A0A1E5VIS3</accession>
<proteinExistence type="inferred from homology"/>
<evidence type="ECO:0000256" key="1">
    <source>
        <dbReference type="ARBA" id="ARBA00006974"/>
    </source>
</evidence>
<comment type="caution">
    <text evidence="2">The sequence shown here is derived from an EMBL/GenBank/DDBJ whole genome shotgun (WGS) entry which is preliminary data.</text>
</comment>
<name>A0A1E5VIS3_9POAL</name>